<evidence type="ECO:0000313" key="3">
    <source>
        <dbReference type="Proteomes" id="UP001501285"/>
    </source>
</evidence>
<gene>
    <name evidence="2" type="ORF">GCM10009740_19220</name>
</gene>
<comment type="caution">
    <text evidence="2">The sequence shown here is derived from an EMBL/GenBank/DDBJ whole genome shotgun (WGS) entry which is preliminary data.</text>
</comment>
<evidence type="ECO:0000313" key="2">
    <source>
        <dbReference type="EMBL" id="GAA2029709.1"/>
    </source>
</evidence>
<dbReference type="Proteomes" id="UP001501285">
    <property type="component" value="Unassembled WGS sequence"/>
</dbReference>
<sequence length="187" mass="18839">MPMPGRPRPATRASWTRGTTGGPGAPRAYAVPSLALGASMALVLGLAACGQPTPQSPDDSVAPTVSVPVQPTLTRDTPDDDVPNPTDSTAASDGGLFDASSSLSAATCVPTGDSWSFSGTLKNSDTEEHTFTVAVFLVKTSDGSDVVSKEVDVKLAAGASAPVTIRNFHTGPKAGVECLSGVTVKGL</sequence>
<proteinExistence type="predicted"/>
<name>A0ABN2U6J7_9MICO</name>
<keyword evidence="3" id="KW-1185">Reference proteome</keyword>
<feature type="region of interest" description="Disordered" evidence="1">
    <location>
        <begin position="1"/>
        <end position="29"/>
    </location>
</feature>
<evidence type="ECO:0000256" key="1">
    <source>
        <dbReference type="SAM" id="MobiDB-lite"/>
    </source>
</evidence>
<feature type="region of interest" description="Disordered" evidence="1">
    <location>
        <begin position="51"/>
        <end position="95"/>
    </location>
</feature>
<protein>
    <submittedName>
        <fullName evidence="2">Uncharacterized protein</fullName>
    </submittedName>
</protein>
<organism evidence="2 3">
    <name type="scientific">Terrabacter terrae</name>
    <dbReference type="NCBI Taxonomy" id="318434"/>
    <lineage>
        <taxon>Bacteria</taxon>
        <taxon>Bacillati</taxon>
        <taxon>Actinomycetota</taxon>
        <taxon>Actinomycetes</taxon>
        <taxon>Micrococcales</taxon>
        <taxon>Intrasporangiaceae</taxon>
        <taxon>Terrabacter</taxon>
    </lineage>
</organism>
<reference evidence="2 3" key="1">
    <citation type="journal article" date="2019" name="Int. J. Syst. Evol. Microbiol.">
        <title>The Global Catalogue of Microorganisms (GCM) 10K type strain sequencing project: providing services to taxonomists for standard genome sequencing and annotation.</title>
        <authorList>
            <consortium name="The Broad Institute Genomics Platform"/>
            <consortium name="The Broad Institute Genome Sequencing Center for Infectious Disease"/>
            <person name="Wu L."/>
            <person name="Ma J."/>
        </authorList>
    </citation>
    <scope>NUCLEOTIDE SEQUENCE [LARGE SCALE GENOMIC DNA]</scope>
    <source>
        <strain evidence="2 3">JCM 14283</strain>
    </source>
</reference>
<accession>A0ABN2U6J7</accession>
<dbReference type="EMBL" id="BAAANB010000020">
    <property type="protein sequence ID" value="GAA2029709.1"/>
    <property type="molecule type" value="Genomic_DNA"/>
</dbReference>